<evidence type="ECO:0000256" key="8">
    <source>
        <dbReference type="PIRSR" id="PIRSR000524-1"/>
    </source>
</evidence>
<comment type="subunit">
    <text evidence="7">Homodimer.</text>
</comment>
<evidence type="ECO:0000256" key="6">
    <source>
        <dbReference type="ARBA" id="ARBA00049460"/>
    </source>
</evidence>
<keyword evidence="12" id="KW-1185">Reference proteome</keyword>
<name>A0A6N9Q087_9BACL</name>
<dbReference type="InterPro" id="IPR024169">
    <property type="entry name" value="SP_NH2Trfase/AEP_transaminase"/>
</dbReference>
<dbReference type="OrthoDB" id="389074at2"/>
<evidence type="ECO:0000256" key="7">
    <source>
        <dbReference type="HAMAP-Rule" id="MF_01376"/>
    </source>
</evidence>
<comment type="caution">
    <text evidence="11">The sequence shown here is derived from an EMBL/GenBank/DDBJ whole genome shotgun (WGS) entry which is preliminary data.</text>
</comment>
<dbReference type="AlphaFoldDB" id="A0A6N9Q087"/>
<dbReference type="Proteomes" id="UP000448943">
    <property type="component" value="Unassembled WGS sequence"/>
</dbReference>
<sequence length="374" mass="42793">MNRIKRNILLNPGPATTTDSVKWAQVVPDICPREDEFGHLMNSVTTDLTQFVADNTDFTTVLFSGSGTSAVEAILCSSVSHDETLLIINNGAYGERMVKIADTYKLNYEEFNSLPYEPLDLELLEQKIQTCSKKITHLAVVHHETTTGLLNQVKLIGDICAKHDIDLIVDAMSTYAAIPIQMDEMNISYLAASSNKNLQGMAGISFVIAKVSRLEQLKHAEIRSYYLNLYEQYKYFFKNKQMRFTPPVQTMYALKQAIIELKEEGISERYARYTRSWERLISGISRLGLSYLVPEAHHSKIITAIIEPDHAEYNFPNMHQYFYKHNIMIYPGKLNQFKTFRIANIGAITYKDIDTFLELLEHYLTSISVIKYEL</sequence>
<dbReference type="EMBL" id="SIJB01000017">
    <property type="protein sequence ID" value="NBI28677.1"/>
    <property type="molecule type" value="Genomic_DNA"/>
</dbReference>
<dbReference type="PANTHER" id="PTHR42778">
    <property type="entry name" value="2-AMINOETHYLPHOSPHONATE--PYRUVATE TRANSAMINASE"/>
    <property type="match status" value="1"/>
</dbReference>
<keyword evidence="2 7" id="KW-0032">Aminotransferase</keyword>
<feature type="domain" description="Aminotransferase class V" evidence="10">
    <location>
        <begin position="34"/>
        <end position="308"/>
    </location>
</feature>
<dbReference type="HAMAP" id="MF_01376">
    <property type="entry name" value="PhnW_aminotrans_5"/>
    <property type="match status" value="1"/>
</dbReference>
<dbReference type="NCBIfam" id="NF010006">
    <property type="entry name" value="PRK13479.1"/>
    <property type="match status" value="1"/>
</dbReference>
<evidence type="ECO:0000313" key="12">
    <source>
        <dbReference type="Proteomes" id="UP000448943"/>
    </source>
</evidence>
<proteinExistence type="inferred from homology"/>
<dbReference type="Gene3D" id="3.40.640.10">
    <property type="entry name" value="Type I PLP-dependent aspartate aminotransferase-like (Major domain)"/>
    <property type="match status" value="1"/>
</dbReference>
<evidence type="ECO:0000256" key="5">
    <source>
        <dbReference type="ARBA" id="ARBA00023317"/>
    </source>
</evidence>
<dbReference type="PANTHER" id="PTHR42778:SF1">
    <property type="entry name" value="2-AMINOETHYLPHOSPHONATE--PYRUVATE TRANSAMINASE"/>
    <property type="match status" value="1"/>
</dbReference>
<evidence type="ECO:0000256" key="9">
    <source>
        <dbReference type="PIRSR" id="PIRSR000524-50"/>
    </source>
</evidence>
<dbReference type="PIRSF" id="PIRSF000524">
    <property type="entry name" value="SPT"/>
    <property type="match status" value="1"/>
</dbReference>
<dbReference type="InterPro" id="IPR015424">
    <property type="entry name" value="PyrdxlP-dep_Trfase"/>
</dbReference>
<dbReference type="RefSeq" id="WP_160645474.1">
    <property type="nucleotide sequence ID" value="NZ_SIJB01000017.1"/>
</dbReference>
<dbReference type="Pfam" id="PF00266">
    <property type="entry name" value="Aminotran_5"/>
    <property type="match status" value="1"/>
</dbReference>
<reference evidence="11 12" key="1">
    <citation type="submission" date="2019-01" db="EMBL/GenBank/DDBJ databases">
        <title>Chengkuizengella sp. nov., isolated from deep-sea sediment of East Pacific Ocean.</title>
        <authorList>
            <person name="Yang J."/>
            <person name="Lai Q."/>
            <person name="Shao Z."/>
        </authorList>
    </citation>
    <scope>NUCLEOTIDE SEQUENCE [LARGE SCALE GENOMIC DNA]</scope>
    <source>
        <strain evidence="11 12">YPA3-1-1</strain>
    </source>
</reference>
<dbReference type="InterPro" id="IPR012703">
    <property type="entry name" value="NH2EtPonate_pyrv_transaminase"/>
</dbReference>
<keyword evidence="5 7" id="KW-0670">Pyruvate</keyword>
<evidence type="ECO:0000256" key="1">
    <source>
        <dbReference type="ARBA" id="ARBA00001933"/>
    </source>
</evidence>
<evidence type="ECO:0000259" key="10">
    <source>
        <dbReference type="Pfam" id="PF00266"/>
    </source>
</evidence>
<organism evidence="11 12">
    <name type="scientific">Chengkuizengella marina</name>
    <dbReference type="NCBI Taxonomy" id="2507566"/>
    <lineage>
        <taxon>Bacteria</taxon>
        <taxon>Bacillati</taxon>
        <taxon>Bacillota</taxon>
        <taxon>Bacilli</taxon>
        <taxon>Bacillales</taxon>
        <taxon>Paenibacillaceae</taxon>
        <taxon>Chengkuizengella</taxon>
    </lineage>
</organism>
<protein>
    <recommendedName>
        <fullName evidence="7">2-aminoethylphosphonate--pyruvate transaminase</fullName>
        <ecNumber evidence="7">2.6.1.37</ecNumber>
    </recommendedName>
    <alternativeName>
        <fullName evidence="7">2-aminoethylphosphonate aminotransferase</fullName>
    </alternativeName>
    <alternativeName>
        <fullName evidence="7">AEP transaminase</fullName>
        <shortName evidence="7">AEPT</shortName>
    </alternativeName>
</protein>
<dbReference type="EC" id="2.6.1.37" evidence="7"/>
<evidence type="ECO:0000256" key="2">
    <source>
        <dbReference type="ARBA" id="ARBA00022576"/>
    </source>
</evidence>
<feature type="modified residue" description="N6-(pyridoxal phosphate)lysine" evidence="7 9">
    <location>
        <position position="196"/>
    </location>
</feature>
<comment type="catalytic activity">
    <reaction evidence="6 7">
        <text>(2-aminoethyl)phosphonate + pyruvate = phosphonoacetaldehyde + L-alanine</text>
        <dbReference type="Rhea" id="RHEA:17021"/>
        <dbReference type="ChEBI" id="CHEBI:15361"/>
        <dbReference type="ChEBI" id="CHEBI:57418"/>
        <dbReference type="ChEBI" id="CHEBI:57972"/>
        <dbReference type="ChEBI" id="CHEBI:58383"/>
        <dbReference type="EC" id="2.6.1.37"/>
    </reaction>
</comment>
<dbReference type="InterPro" id="IPR015422">
    <property type="entry name" value="PyrdxlP-dep_Trfase_small"/>
</dbReference>
<comment type="similarity">
    <text evidence="7">Belongs to the class-V pyridoxal-phosphate-dependent aminotransferase family. PhnW subfamily.</text>
</comment>
<comment type="function">
    <text evidence="7">Involved in phosphonate degradation.</text>
</comment>
<evidence type="ECO:0000313" key="11">
    <source>
        <dbReference type="EMBL" id="NBI28677.1"/>
    </source>
</evidence>
<dbReference type="InterPro" id="IPR000192">
    <property type="entry name" value="Aminotrans_V_dom"/>
</dbReference>
<evidence type="ECO:0000256" key="4">
    <source>
        <dbReference type="ARBA" id="ARBA00022898"/>
    </source>
</evidence>
<keyword evidence="4 7" id="KW-0663">Pyridoxal phosphate</keyword>
<accession>A0A6N9Q087</accession>
<dbReference type="NCBIfam" id="TIGR03301">
    <property type="entry name" value="PhnW-AepZ"/>
    <property type="match status" value="1"/>
</dbReference>
<dbReference type="Gene3D" id="3.90.1150.10">
    <property type="entry name" value="Aspartate Aminotransferase, domain 1"/>
    <property type="match status" value="1"/>
</dbReference>
<dbReference type="InterPro" id="IPR015421">
    <property type="entry name" value="PyrdxlP-dep_Trfase_major"/>
</dbReference>
<gene>
    <name evidence="7" type="primary">phnW</name>
    <name evidence="11" type="ORF">ERL59_06880</name>
</gene>
<dbReference type="GO" id="GO:0019700">
    <property type="term" value="P:organic phosphonate catabolic process"/>
    <property type="evidence" value="ECO:0007669"/>
    <property type="project" value="InterPro"/>
</dbReference>
<comment type="cofactor">
    <cofactor evidence="1 7 9">
        <name>pyridoxal 5'-phosphate</name>
        <dbReference type="ChEBI" id="CHEBI:597326"/>
    </cofactor>
</comment>
<feature type="binding site" evidence="8">
    <location>
        <position position="341"/>
    </location>
    <ligand>
        <name>substrate</name>
    </ligand>
</feature>
<evidence type="ECO:0000256" key="3">
    <source>
        <dbReference type="ARBA" id="ARBA00022679"/>
    </source>
</evidence>
<dbReference type="SUPFAM" id="SSF53383">
    <property type="entry name" value="PLP-dependent transferases"/>
    <property type="match status" value="1"/>
</dbReference>
<keyword evidence="3 7" id="KW-0808">Transferase</keyword>
<dbReference type="GO" id="GO:0047304">
    <property type="term" value="F:2-aminoethylphosphonate-pyruvate transaminase activity"/>
    <property type="evidence" value="ECO:0007669"/>
    <property type="project" value="UniProtKB-UniRule"/>
</dbReference>